<reference evidence="2" key="1">
    <citation type="submission" date="2020-09" db="EMBL/GenBank/DDBJ databases">
        <title>New species isolated from human feces.</title>
        <authorList>
            <person name="Kitahara M."/>
            <person name="Shigeno Y."/>
            <person name="Shime M."/>
            <person name="Matsumoto Y."/>
            <person name="Nakamura S."/>
            <person name="Motooka D."/>
            <person name="Fukuoka S."/>
            <person name="Nishikawa H."/>
            <person name="Benno Y."/>
        </authorList>
    </citation>
    <scope>NUCLEOTIDE SEQUENCE</scope>
    <source>
        <strain evidence="2">MM59</strain>
    </source>
</reference>
<dbReference type="GO" id="GO:0003677">
    <property type="term" value="F:DNA binding"/>
    <property type="evidence" value="ECO:0007669"/>
    <property type="project" value="InterPro"/>
</dbReference>
<organism evidence="2 3">
    <name type="scientific">Pusillibacter faecalis</name>
    <dbReference type="NCBI Taxonomy" id="2714358"/>
    <lineage>
        <taxon>Bacteria</taxon>
        <taxon>Bacillati</taxon>
        <taxon>Bacillota</taxon>
        <taxon>Clostridia</taxon>
        <taxon>Eubacteriales</taxon>
        <taxon>Oscillospiraceae</taxon>
        <taxon>Pusillibacter</taxon>
    </lineage>
</organism>
<dbReference type="EMBL" id="AP023420">
    <property type="protein sequence ID" value="BCK85079.1"/>
    <property type="molecule type" value="Genomic_DNA"/>
</dbReference>
<sequence length="245" mass="28204">MSLGDKLRQRRQEMGLTRPQLAAKICVTPSAIANYENGISTPKPDILISLINVLEVDANYIYSDYLGNNRISKIYDQALSTEEIDSIKKYRELSEEGKRLVRLIVNEEYTRTVARSRITFPCYLPGVRKLHTGFLMQEKLGSVRIKQKELPVGTDFCFQIQVDQYLPVFRKFDILALQKRRAGHNEMGLFYLNGIYYIRTLFQEKGECRLRALNVIDEDILVKETDEFRCIGTILGQVNGVLETP</sequence>
<dbReference type="AlphaFoldDB" id="A0A810QA11"/>
<keyword evidence="3" id="KW-1185">Reference proteome</keyword>
<accession>A0A810QA11</accession>
<dbReference type="Gene3D" id="2.10.109.10">
    <property type="entry name" value="Umud Fragment, subunit A"/>
    <property type="match status" value="1"/>
</dbReference>
<dbReference type="Proteomes" id="UP000679848">
    <property type="component" value="Chromosome"/>
</dbReference>
<dbReference type="InterPro" id="IPR010982">
    <property type="entry name" value="Lambda_DNA-bd_dom_sf"/>
</dbReference>
<dbReference type="PROSITE" id="PS50943">
    <property type="entry name" value="HTH_CROC1"/>
    <property type="match status" value="1"/>
</dbReference>
<dbReference type="Gene3D" id="1.10.260.40">
    <property type="entry name" value="lambda repressor-like DNA-binding domains"/>
    <property type="match status" value="1"/>
</dbReference>
<protein>
    <recommendedName>
        <fullName evidence="1">HTH cro/C1-type domain-containing protein</fullName>
    </recommendedName>
</protein>
<evidence type="ECO:0000259" key="1">
    <source>
        <dbReference type="PROSITE" id="PS50943"/>
    </source>
</evidence>
<proteinExistence type="predicted"/>
<feature type="domain" description="HTH cro/C1-type" evidence="1">
    <location>
        <begin position="7"/>
        <end position="61"/>
    </location>
</feature>
<name>A0A810QA11_9FIRM</name>
<dbReference type="RefSeq" id="WP_187032168.1">
    <property type="nucleotide sequence ID" value="NZ_AP023420.1"/>
</dbReference>
<dbReference type="KEGG" id="pfaa:MM59RIKEN_23980"/>
<evidence type="ECO:0000313" key="3">
    <source>
        <dbReference type="Proteomes" id="UP000679848"/>
    </source>
</evidence>
<gene>
    <name evidence="2" type="ORF">MM59RIKEN_23980</name>
</gene>
<evidence type="ECO:0000313" key="2">
    <source>
        <dbReference type="EMBL" id="BCK85079.1"/>
    </source>
</evidence>
<dbReference type="SMART" id="SM00530">
    <property type="entry name" value="HTH_XRE"/>
    <property type="match status" value="1"/>
</dbReference>
<dbReference type="Pfam" id="PF01381">
    <property type="entry name" value="HTH_3"/>
    <property type="match status" value="1"/>
</dbReference>
<dbReference type="CDD" id="cd00093">
    <property type="entry name" value="HTH_XRE"/>
    <property type="match status" value="1"/>
</dbReference>
<dbReference type="SUPFAM" id="SSF47413">
    <property type="entry name" value="lambda repressor-like DNA-binding domains"/>
    <property type="match status" value="1"/>
</dbReference>
<dbReference type="InterPro" id="IPR001387">
    <property type="entry name" value="Cro/C1-type_HTH"/>
</dbReference>